<feature type="domain" description="Thioredoxin" evidence="1">
    <location>
        <begin position="26"/>
        <end position="168"/>
    </location>
</feature>
<proteinExistence type="predicted"/>
<dbReference type="GO" id="GO:0016491">
    <property type="term" value="F:oxidoreductase activity"/>
    <property type="evidence" value="ECO:0007669"/>
    <property type="project" value="InterPro"/>
</dbReference>
<organism evidence="2 3">
    <name type="scientific">Ephemeroptericola cinctiostellae</name>
    <dbReference type="NCBI Taxonomy" id="2268024"/>
    <lineage>
        <taxon>Bacteria</taxon>
        <taxon>Pseudomonadati</taxon>
        <taxon>Pseudomonadota</taxon>
        <taxon>Betaproteobacteria</taxon>
        <taxon>Burkholderiales</taxon>
        <taxon>Burkholderiaceae</taxon>
        <taxon>Ephemeroptericola</taxon>
    </lineage>
</organism>
<gene>
    <name evidence="2" type="primary">resA</name>
    <name evidence="2" type="ORF">DTO96_100592</name>
</gene>
<dbReference type="EMBL" id="CP031124">
    <property type="protein sequence ID" value="AXF84881.1"/>
    <property type="molecule type" value="Genomic_DNA"/>
</dbReference>
<name>A0A345D943_9BURK</name>
<evidence type="ECO:0000313" key="2">
    <source>
        <dbReference type="EMBL" id="AXF84881.1"/>
    </source>
</evidence>
<keyword evidence="3" id="KW-1185">Reference proteome</keyword>
<dbReference type="Proteomes" id="UP000252182">
    <property type="component" value="Chromosome"/>
</dbReference>
<accession>A0A345D943</accession>
<dbReference type="PANTHER" id="PTHR42852">
    <property type="entry name" value="THIOL:DISULFIDE INTERCHANGE PROTEIN DSBE"/>
    <property type="match status" value="1"/>
</dbReference>
<dbReference type="AlphaFoldDB" id="A0A345D943"/>
<dbReference type="InterPro" id="IPR013766">
    <property type="entry name" value="Thioredoxin_domain"/>
</dbReference>
<dbReference type="KEGG" id="hyf:DTO96_100592"/>
<dbReference type="PANTHER" id="PTHR42852:SF18">
    <property type="entry name" value="CHROMOSOME UNDETERMINED SCAFFOLD_47, WHOLE GENOME SHOTGUN SEQUENCE"/>
    <property type="match status" value="1"/>
</dbReference>
<dbReference type="InterPro" id="IPR050553">
    <property type="entry name" value="Thioredoxin_ResA/DsbE_sf"/>
</dbReference>
<dbReference type="InterPro" id="IPR036249">
    <property type="entry name" value="Thioredoxin-like_sf"/>
</dbReference>
<dbReference type="Pfam" id="PF08534">
    <property type="entry name" value="Redoxin"/>
    <property type="match status" value="1"/>
</dbReference>
<dbReference type="InterPro" id="IPR013740">
    <property type="entry name" value="Redoxin"/>
</dbReference>
<dbReference type="CDD" id="cd02966">
    <property type="entry name" value="TlpA_like_family"/>
    <property type="match status" value="1"/>
</dbReference>
<dbReference type="RefSeq" id="WP_114562136.1">
    <property type="nucleotide sequence ID" value="NZ_CP031124.1"/>
</dbReference>
<dbReference type="OrthoDB" id="9811352at2"/>
<reference evidence="3" key="1">
    <citation type="submission" date="2018-07" db="EMBL/GenBank/DDBJ databases">
        <authorList>
            <person name="Kim H."/>
        </authorList>
    </citation>
    <scope>NUCLEOTIDE SEQUENCE [LARGE SCALE GENOMIC DNA]</scope>
    <source>
        <strain evidence="3">F02</strain>
    </source>
</reference>
<dbReference type="Gene3D" id="3.40.30.10">
    <property type="entry name" value="Glutaredoxin"/>
    <property type="match status" value="1"/>
</dbReference>
<sequence>MAFPIKWLIAAGIAAVVGVTAYKNMASTGAEMSALNITTIDQKQVDFAALQSQGKVTVVNFWATSCSTCMKEMPHMVQMYNELKPKGLEYVGIAMAYDNPEYIKNYVNEKKLPFNIAWDQSGALAAKFGNILGTPTTFVIDKQGKIIKQYVGEPNWDEIYAVINKAIAV</sequence>
<dbReference type="PROSITE" id="PS51352">
    <property type="entry name" value="THIOREDOXIN_2"/>
    <property type="match status" value="1"/>
</dbReference>
<dbReference type="SUPFAM" id="SSF52833">
    <property type="entry name" value="Thioredoxin-like"/>
    <property type="match status" value="1"/>
</dbReference>
<evidence type="ECO:0000259" key="1">
    <source>
        <dbReference type="PROSITE" id="PS51352"/>
    </source>
</evidence>
<protein>
    <submittedName>
        <fullName evidence="2">Thiol-disulfide oxidoreductase ResA</fullName>
    </submittedName>
</protein>
<evidence type="ECO:0000313" key="3">
    <source>
        <dbReference type="Proteomes" id="UP000252182"/>
    </source>
</evidence>